<comment type="caution">
    <text evidence="2">The sequence shown here is derived from an EMBL/GenBank/DDBJ whole genome shotgun (WGS) entry which is preliminary data.</text>
</comment>
<gene>
    <name evidence="2" type="ORF">PR048_006860</name>
</gene>
<reference evidence="2 3" key="1">
    <citation type="submission" date="2023-02" db="EMBL/GenBank/DDBJ databases">
        <title>LHISI_Scaffold_Assembly.</title>
        <authorList>
            <person name="Stuart O.P."/>
            <person name="Cleave R."/>
            <person name="Magrath M.J.L."/>
            <person name="Mikheyev A.S."/>
        </authorList>
    </citation>
    <scope>NUCLEOTIDE SEQUENCE [LARGE SCALE GENOMIC DNA]</scope>
    <source>
        <strain evidence="2">Daus_M_001</strain>
        <tissue evidence="2">Leg muscle</tissue>
    </source>
</reference>
<feature type="region of interest" description="Disordered" evidence="1">
    <location>
        <begin position="225"/>
        <end position="251"/>
    </location>
</feature>
<keyword evidence="3" id="KW-1185">Reference proteome</keyword>
<accession>A0ABQ9IEB7</accession>
<name>A0ABQ9IEB7_9NEOP</name>
<dbReference type="EMBL" id="JARBHB010000002">
    <property type="protein sequence ID" value="KAJ8894248.1"/>
    <property type="molecule type" value="Genomic_DNA"/>
</dbReference>
<proteinExistence type="predicted"/>
<evidence type="ECO:0000256" key="1">
    <source>
        <dbReference type="SAM" id="MobiDB-lite"/>
    </source>
</evidence>
<evidence type="ECO:0000313" key="3">
    <source>
        <dbReference type="Proteomes" id="UP001159363"/>
    </source>
</evidence>
<feature type="region of interest" description="Disordered" evidence="1">
    <location>
        <begin position="193"/>
        <end position="213"/>
    </location>
</feature>
<evidence type="ECO:0000313" key="2">
    <source>
        <dbReference type="EMBL" id="KAJ8894248.1"/>
    </source>
</evidence>
<sequence>MNYGEGVVAGRQRGFVWEPGKVVHRWRGCEGGAEILDWGGPKRPQLWSLKTASRGFRKVGRNRELIVACCSAVSAPRLLRKTALMFSNSTQGNATLLKLCVATPRRIVIILLGKREMNDTEARRVVLVTLPFVRCPGLWDWTLGLIVHCELGAAAISPTCGMTHEPRRQSPRKPLTVAALGRRDTEYGNTHMQAGTSVIKPPSDRDPSATKPCRKRQLIGVIGQQHGTSPFDNQGHVTHSPSRQPGPTRYTSTACITTSKMIRVTQHATIAPSHKLISAIYFCVVVYSLLGSDPLLFPPGFHSLPSPFPYPTHPSTLPRQVDYGCSRGNLTDVYACAWVARQHGLLAGGPLGRVLQTGSRAAPNRERPRIIRPAGRRRATSAKPGTDTADLPRPDGNTARPARRSDEALGVRVSVARIASSLLDLERGDKFTFRRIADGKTARQKSALRLEVAESSGTNLHTPMRRCTVLLKNGIWVILEQLRNNKQLQNAQIHRRCDGALSENEWSDNFAMKKRAPITFGLLLALRTDLLGLRKKDTLTASTLSAEVDGRPLLGKSATDPVFLNLSYHDLMLFTSGGIFPYSVCKFLCNVIGDRVAREIGFVLAWRRRDWCLLPSPAPSVQAGTTTSANSVWAGCKALQGTLPPHGRPAGRPPVTRPAARAVATRLPTAHSTQLCRGETASIPQTCRNRDGLNSYFHMASSVVPVPSYCEIFLACPDVPGYNNYVLRCSNTRRFEKWNPRMRTDANRDLNNTHLYIGTPIAQSAPSTPGGIALGSSHVGIVAVRCRWSASFLSDLPFTPPFHSGVAPYSPRFTLNSSQDLDVKSRQNLSNPLLASRQPSQ</sequence>
<protein>
    <submittedName>
        <fullName evidence="2">Uncharacterized protein</fullName>
    </submittedName>
</protein>
<organism evidence="2 3">
    <name type="scientific">Dryococelus australis</name>
    <dbReference type="NCBI Taxonomy" id="614101"/>
    <lineage>
        <taxon>Eukaryota</taxon>
        <taxon>Metazoa</taxon>
        <taxon>Ecdysozoa</taxon>
        <taxon>Arthropoda</taxon>
        <taxon>Hexapoda</taxon>
        <taxon>Insecta</taxon>
        <taxon>Pterygota</taxon>
        <taxon>Neoptera</taxon>
        <taxon>Polyneoptera</taxon>
        <taxon>Phasmatodea</taxon>
        <taxon>Verophasmatodea</taxon>
        <taxon>Anareolatae</taxon>
        <taxon>Phasmatidae</taxon>
        <taxon>Eurycanthinae</taxon>
        <taxon>Dryococelus</taxon>
    </lineage>
</organism>
<dbReference type="Proteomes" id="UP001159363">
    <property type="component" value="Chromosome 2"/>
</dbReference>
<feature type="region of interest" description="Disordered" evidence="1">
    <location>
        <begin position="373"/>
        <end position="406"/>
    </location>
</feature>